<dbReference type="InterPro" id="IPR050902">
    <property type="entry name" value="ABC_Transporter_SBP"/>
</dbReference>
<dbReference type="PANTHER" id="PTHR30535:SF34">
    <property type="entry name" value="MOLYBDATE-BINDING PROTEIN MOLA"/>
    <property type="match status" value="1"/>
</dbReference>
<protein>
    <submittedName>
        <fullName evidence="2">Iron ABC transporter substrate-binding protein</fullName>
    </submittedName>
</protein>
<sequence length="327" mass="35036">MPARRILLGFYFEEFLAVGGAEALGRVVGLSRAAWKDWRPANWAEYVKVLPGLEAIPEVGEVEVGTFSVEKAIALKPDVAILGDWQVKGLGTAAERLAAAGIPVVVIDYHAEQPARHAASTRLLGQVLGEEARAARLAGEYEAAITALRDSISAARLPRPRIYVELGSKGPGEQGPSYGDYMWGALAALAGGSNIGRGVIATWGPMAAETVLASRPEVIAIAGSEWRRHPTAQLMGQGVAAEEARARLRGFLARPGWNALPAVREGRVHAVYQGASRTLADFASLQYLAKALYPELFAGLDPQAEYLAWHARWLPIRPQGSFMLGLA</sequence>
<dbReference type="PROSITE" id="PS50983">
    <property type="entry name" value="FE_B12_PBP"/>
    <property type="match status" value="1"/>
</dbReference>
<accession>A0A845BIE9</accession>
<keyword evidence="3" id="KW-1185">Reference proteome</keyword>
<dbReference type="SUPFAM" id="SSF53807">
    <property type="entry name" value="Helical backbone' metal receptor"/>
    <property type="match status" value="1"/>
</dbReference>
<name>A0A845BIE9_9PROT</name>
<dbReference type="EMBL" id="SNVJ01000016">
    <property type="protein sequence ID" value="MXP64962.1"/>
    <property type="molecule type" value="Genomic_DNA"/>
</dbReference>
<dbReference type="OrthoDB" id="9775594at2"/>
<dbReference type="InterPro" id="IPR002491">
    <property type="entry name" value="ABC_transptr_periplasmic_BD"/>
</dbReference>
<dbReference type="Gene3D" id="3.40.50.1980">
    <property type="entry name" value="Nitrogenase molybdenum iron protein domain"/>
    <property type="match status" value="2"/>
</dbReference>
<dbReference type="Proteomes" id="UP000460715">
    <property type="component" value="Unassembled WGS sequence"/>
</dbReference>
<dbReference type="Pfam" id="PF01497">
    <property type="entry name" value="Peripla_BP_2"/>
    <property type="match status" value="1"/>
</dbReference>
<proteinExistence type="predicted"/>
<dbReference type="PANTHER" id="PTHR30535">
    <property type="entry name" value="VITAMIN B12-BINDING PROTEIN"/>
    <property type="match status" value="1"/>
</dbReference>
<evidence type="ECO:0000313" key="2">
    <source>
        <dbReference type="EMBL" id="MXP64962.1"/>
    </source>
</evidence>
<feature type="domain" description="Fe/B12 periplasmic-binding" evidence="1">
    <location>
        <begin position="4"/>
        <end position="300"/>
    </location>
</feature>
<comment type="caution">
    <text evidence="2">The sequence shown here is derived from an EMBL/GenBank/DDBJ whole genome shotgun (WGS) entry which is preliminary data.</text>
</comment>
<gene>
    <name evidence="2" type="ORF">E0493_16560</name>
</gene>
<reference evidence="2 3" key="1">
    <citation type="submission" date="2019-03" db="EMBL/GenBank/DDBJ databases">
        <title>Roseomonas sp. a novel Roseomonas species isolated from Sea whip Gorgonian.</title>
        <authorList>
            <person name="Li F."/>
            <person name="Pan X."/>
            <person name="Huang S."/>
            <person name="Li Z."/>
            <person name="Meng B."/>
        </authorList>
    </citation>
    <scope>NUCLEOTIDE SEQUENCE [LARGE SCALE GENOMIC DNA]</scope>
    <source>
        <strain evidence="2 3">M0104</strain>
    </source>
</reference>
<evidence type="ECO:0000259" key="1">
    <source>
        <dbReference type="PROSITE" id="PS50983"/>
    </source>
</evidence>
<organism evidence="2 3">
    <name type="scientific">Teichococcus coralli</name>
    <dbReference type="NCBI Taxonomy" id="2545983"/>
    <lineage>
        <taxon>Bacteria</taxon>
        <taxon>Pseudomonadati</taxon>
        <taxon>Pseudomonadota</taxon>
        <taxon>Alphaproteobacteria</taxon>
        <taxon>Acetobacterales</taxon>
        <taxon>Roseomonadaceae</taxon>
        <taxon>Roseomonas</taxon>
    </lineage>
</organism>
<dbReference type="AlphaFoldDB" id="A0A845BIE9"/>
<evidence type="ECO:0000313" key="3">
    <source>
        <dbReference type="Proteomes" id="UP000460715"/>
    </source>
</evidence>